<dbReference type="EC" id="5.1.1.3" evidence="2 7"/>
<comment type="pathway">
    <text evidence="7">Cell wall biogenesis; peptidoglycan biosynthesis.</text>
</comment>
<comment type="function">
    <text evidence="7">Provides the (R)-glutamate required for cell wall biosynthesis.</text>
</comment>
<dbReference type="Proteomes" id="UP000838102">
    <property type="component" value="Unassembled WGS sequence"/>
</dbReference>
<keyword evidence="6 7" id="KW-0961">Cell wall biogenesis/degradation</keyword>
<dbReference type="InterPro" id="IPR033134">
    <property type="entry name" value="Asp/Glu_racemase_AS_2"/>
</dbReference>
<dbReference type="Gene3D" id="3.40.50.1860">
    <property type="match status" value="2"/>
</dbReference>
<dbReference type="EMBL" id="CAKOEU010000005">
    <property type="protein sequence ID" value="CAH1855521.1"/>
    <property type="molecule type" value="Genomic_DNA"/>
</dbReference>
<dbReference type="InterPro" id="IPR018187">
    <property type="entry name" value="Asp/Glu_racemase_AS_1"/>
</dbReference>
<dbReference type="InterPro" id="IPR004391">
    <property type="entry name" value="Glu_race"/>
</dbReference>
<evidence type="ECO:0000313" key="8">
    <source>
        <dbReference type="EMBL" id="CAH1855521.1"/>
    </source>
</evidence>
<dbReference type="SUPFAM" id="SSF53681">
    <property type="entry name" value="Aspartate/glutamate racemase"/>
    <property type="match status" value="2"/>
</dbReference>
<comment type="caution">
    <text evidence="8">The sequence shown here is derived from an EMBL/GenBank/DDBJ whole genome shotgun (WGS) entry which is preliminary data.</text>
</comment>
<gene>
    <name evidence="7 8" type="primary">murI</name>
    <name evidence="8" type="ORF">LMG032447_01097</name>
</gene>
<evidence type="ECO:0000256" key="1">
    <source>
        <dbReference type="ARBA" id="ARBA00001602"/>
    </source>
</evidence>
<dbReference type="InterPro" id="IPR015942">
    <property type="entry name" value="Asp/Glu/hydantoin_racemase"/>
</dbReference>
<dbReference type="PANTHER" id="PTHR21198">
    <property type="entry name" value="GLUTAMATE RACEMASE"/>
    <property type="match status" value="1"/>
</dbReference>
<protein>
    <recommendedName>
        <fullName evidence="2 7">Glutamate racemase</fullName>
        <ecNumber evidence="2 7">5.1.1.3</ecNumber>
    </recommendedName>
</protein>
<feature type="active site" description="Proton donor/acceptor" evidence="7">
    <location>
        <position position="187"/>
    </location>
</feature>
<dbReference type="Pfam" id="PF01177">
    <property type="entry name" value="Asp_Glu_race"/>
    <property type="match status" value="1"/>
</dbReference>
<evidence type="ECO:0000256" key="5">
    <source>
        <dbReference type="ARBA" id="ARBA00023235"/>
    </source>
</evidence>
<evidence type="ECO:0000313" key="9">
    <source>
        <dbReference type="Proteomes" id="UP000838102"/>
    </source>
</evidence>
<evidence type="ECO:0000256" key="6">
    <source>
        <dbReference type="ARBA" id="ARBA00023316"/>
    </source>
</evidence>
<feature type="binding site" evidence="7">
    <location>
        <begin position="12"/>
        <end position="13"/>
    </location>
    <ligand>
        <name>substrate</name>
    </ligand>
</feature>
<evidence type="ECO:0000256" key="7">
    <source>
        <dbReference type="HAMAP-Rule" id="MF_00258"/>
    </source>
</evidence>
<name>A0ABM9D4Z9_9LACO</name>
<evidence type="ECO:0000256" key="2">
    <source>
        <dbReference type="ARBA" id="ARBA00013090"/>
    </source>
</evidence>
<dbReference type="HAMAP" id="MF_00258">
    <property type="entry name" value="Glu_racemase"/>
    <property type="match status" value="1"/>
</dbReference>
<evidence type="ECO:0000256" key="4">
    <source>
        <dbReference type="ARBA" id="ARBA00022984"/>
    </source>
</evidence>
<reference evidence="8" key="1">
    <citation type="submission" date="2022-03" db="EMBL/GenBank/DDBJ databases">
        <authorList>
            <person name="Hettiarachchi G."/>
        </authorList>
    </citation>
    <scope>NUCLEOTIDE SEQUENCE</scope>
    <source>
        <strain evidence="8">LMG 32447</strain>
    </source>
</reference>
<keyword evidence="5 7" id="KW-0413">Isomerase</keyword>
<feature type="binding site" evidence="7">
    <location>
        <begin position="44"/>
        <end position="45"/>
    </location>
    <ligand>
        <name>substrate</name>
    </ligand>
</feature>
<comment type="similarity">
    <text evidence="7">Belongs to the aspartate/glutamate racemases family.</text>
</comment>
<feature type="binding site" evidence="7">
    <location>
        <begin position="77"/>
        <end position="78"/>
    </location>
    <ligand>
        <name>substrate</name>
    </ligand>
</feature>
<evidence type="ECO:0000256" key="3">
    <source>
        <dbReference type="ARBA" id="ARBA00022960"/>
    </source>
</evidence>
<dbReference type="PANTHER" id="PTHR21198:SF2">
    <property type="entry name" value="GLUTAMATE RACEMASE"/>
    <property type="match status" value="1"/>
</dbReference>
<comment type="catalytic activity">
    <reaction evidence="1 7">
        <text>L-glutamate = D-glutamate</text>
        <dbReference type="Rhea" id="RHEA:12813"/>
        <dbReference type="ChEBI" id="CHEBI:29985"/>
        <dbReference type="ChEBI" id="CHEBI:29986"/>
        <dbReference type="EC" id="5.1.1.3"/>
    </reaction>
</comment>
<keyword evidence="9" id="KW-1185">Reference proteome</keyword>
<accession>A0ABM9D4Z9</accession>
<dbReference type="PROSITE" id="PS00923">
    <property type="entry name" value="ASP_GLU_RACEMASE_1"/>
    <property type="match status" value="1"/>
</dbReference>
<keyword evidence="3 7" id="KW-0133">Cell shape</keyword>
<feature type="active site" description="Proton donor/acceptor" evidence="7">
    <location>
        <position position="76"/>
    </location>
</feature>
<proteinExistence type="inferred from homology"/>
<dbReference type="PROSITE" id="PS00924">
    <property type="entry name" value="ASP_GLU_RACEMASE_2"/>
    <property type="match status" value="1"/>
</dbReference>
<dbReference type="GO" id="GO:0008881">
    <property type="term" value="F:glutamate racemase activity"/>
    <property type="evidence" value="ECO:0007669"/>
    <property type="project" value="UniProtKB-EC"/>
</dbReference>
<feature type="binding site" evidence="7">
    <location>
        <begin position="188"/>
        <end position="189"/>
    </location>
    <ligand>
        <name>substrate</name>
    </ligand>
</feature>
<dbReference type="NCBIfam" id="TIGR00067">
    <property type="entry name" value="glut_race"/>
    <property type="match status" value="1"/>
</dbReference>
<keyword evidence="4 7" id="KW-0573">Peptidoglycan synthesis</keyword>
<dbReference type="InterPro" id="IPR001920">
    <property type="entry name" value="Asp/Glu_race"/>
</dbReference>
<dbReference type="RefSeq" id="WP_248706475.1">
    <property type="nucleotide sequence ID" value="NZ_CAKOET010000005.1"/>
</dbReference>
<organism evidence="8 9">
    <name type="scientific">Convivina praedatoris</name>
    <dbReference type="NCBI Taxonomy" id="2880963"/>
    <lineage>
        <taxon>Bacteria</taxon>
        <taxon>Bacillati</taxon>
        <taxon>Bacillota</taxon>
        <taxon>Bacilli</taxon>
        <taxon>Lactobacillales</taxon>
        <taxon>Lactobacillaceae</taxon>
        <taxon>Convivina</taxon>
    </lineage>
</organism>
<sequence>MINDSRPIGMMDSGVGGLTVLLAAQQALPQEHFVYVGDTARMPYGSKLASDVVSFSQEIANFLINNYDIKLLVIACNTASACALPILAKELNIPVIGVIDGGARAAVQQSQNQKIGLIATQGTVNSGKYQAEIKQLNPNLTVIAQAEPEFVTLVESDQANNSAYQPLINQHLAMFVNQGVDTLVLGCTHFPLLGKMIQKAVGDQVTLIEPSFETAHDIKKYLIQHEMLASRDLPPKPNRYFTTGNCATFAQIASKWLQPTRPLVVSHLAIKQNATQEYLEEVVCPD</sequence>